<keyword evidence="3" id="KW-1133">Transmembrane helix</keyword>
<dbReference type="EMBL" id="BABT02000126">
    <property type="protein sequence ID" value="GAA97505.1"/>
    <property type="molecule type" value="Genomic_DNA"/>
</dbReference>
<feature type="compositionally biased region" description="Basic and acidic residues" evidence="2">
    <location>
        <begin position="507"/>
        <end position="516"/>
    </location>
</feature>
<dbReference type="STRING" id="764103.G7E3U5"/>
<feature type="region of interest" description="Disordered" evidence="2">
    <location>
        <begin position="439"/>
        <end position="471"/>
    </location>
</feature>
<evidence type="ECO:0008006" key="6">
    <source>
        <dbReference type="Google" id="ProtNLM"/>
    </source>
</evidence>
<evidence type="ECO:0000256" key="1">
    <source>
        <dbReference type="SAM" id="Coils"/>
    </source>
</evidence>
<feature type="transmembrane region" description="Helical" evidence="3">
    <location>
        <begin position="38"/>
        <end position="64"/>
    </location>
</feature>
<proteinExistence type="predicted"/>
<keyword evidence="1" id="KW-0175">Coiled coil</keyword>
<keyword evidence="3" id="KW-0472">Membrane</keyword>
<sequence length="528" mass="59848">MGCCSTAQWKREEVPDHKFDFVDVSDFRDEGFGARLKYAWLYVILIKSAGVYVADLYTAIAMLASNHWSGSLIADAGGSTAVTVPFKIGKWIFTGCILLSFLLLAWEAKKARAIVRSRDISFAFTNVMANNWYSIRSYDHFCFFCQVSSSKKKKDDFAFFVFFTFKGWKRLLLADAPRQFINGLTLYSFGKANHFTTDISQYYAGSIVKAGVLVTMIFTVTVWIGSAILLAVAAIMYIPLLCYIQGNLKEYCCHKIDKRIAELMKRKTKRRRMQAAEQAKREAQGDYSHLKDKHGNLVREPLAQPTLPKVDLGASDYDTKSDYGSTAPSALPNGYAGRDHYYPPDGNSYAMKRYSSYNSDQYSDKDYEPSIVTAASYDNLLANQSNATLVSRETSYRSTNLKHAHSYNREDLPPVPTLAREYSYGHQQPLDDYAQDYAHGSEARSARGPQGNPQENSYHEQHVNHPGGIFQRNDSVVYPRQASTYASSVYEQQPSHHRHSSNYTPPNRRELLEQTAHDPYAAYQPTYR</sequence>
<evidence type="ECO:0000313" key="5">
    <source>
        <dbReference type="Proteomes" id="UP000009131"/>
    </source>
</evidence>
<dbReference type="InterPro" id="IPR031606">
    <property type="entry name" value="Kch1/2"/>
</dbReference>
<organism evidence="4 5">
    <name type="scientific">Mixia osmundae (strain CBS 9802 / IAM 14324 / JCM 22182 / KY 12970)</name>
    <dbReference type="NCBI Taxonomy" id="764103"/>
    <lineage>
        <taxon>Eukaryota</taxon>
        <taxon>Fungi</taxon>
        <taxon>Dikarya</taxon>
        <taxon>Basidiomycota</taxon>
        <taxon>Pucciniomycotina</taxon>
        <taxon>Mixiomycetes</taxon>
        <taxon>Mixiales</taxon>
        <taxon>Mixiaceae</taxon>
        <taxon>Mixia</taxon>
    </lineage>
</organism>
<dbReference type="GO" id="GO:0015079">
    <property type="term" value="F:potassium ion transmembrane transporter activity"/>
    <property type="evidence" value="ECO:0007669"/>
    <property type="project" value="InterPro"/>
</dbReference>
<dbReference type="Pfam" id="PF16944">
    <property type="entry name" value="KCH"/>
    <property type="match status" value="1"/>
</dbReference>
<name>G7E3U5_MIXOS</name>
<evidence type="ECO:0000256" key="3">
    <source>
        <dbReference type="SAM" id="Phobius"/>
    </source>
</evidence>
<dbReference type="InParanoid" id="G7E3U5"/>
<dbReference type="PANTHER" id="PTHR36424">
    <property type="entry name" value="PHEROMONE-REGULATED MEMBRANE PROTEIN 6"/>
    <property type="match status" value="1"/>
</dbReference>
<feature type="transmembrane region" description="Helical" evidence="3">
    <location>
        <begin position="210"/>
        <end position="238"/>
    </location>
</feature>
<evidence type="ECO:0000256" key="2">
    <source>
        <dbReference type="SAM" id="MobiDB-lite"/>
    </source>
</evidence>
<reference evidence="4 5" key="2">
    <citation type="journal article" date="2012" name="Open Biol.">
        <title>Characteristics of nucleosomes and linker DNA regions on the genome of the basidiomycete Mixia osmundae revealed by mono- and dinucleosome mapping.</title>
        <authorList>
            <person name="Nishida H."/>
            <person name="Kondo S."/>
            <person name="Matsumoto T."/>
            <person name="Suzuki Y."/>
            <person name="Yoshikawa H."/>
            <person name="Taylor T.D."/>
            <person name="Sugiyama J."/>
        </authorList>
    </citation>
    <scope>NUCLEOTIDE SEQUENCE [LARGE SCALE GENOMIC DNA]</scope>
    <source>
        <strain evidence="5">CBS 9802 / IAM 14324 / JCM 22182 / KY 12970</strain>
    </source>
</reference>
<dbReference type="GO" id="GO:0005886">
    <property type="term" value="C:plasma membrane"/>
    <property type="evidence" value="ECO:0007669"/>
    <property type="project" value="InterPro"/>
</dbReference>
<feature type="region of interest" description="Disordered" evidence="2">
    <location>
        <begin position="486"/>
        <end position="528"/>
    </location>
</feature>
<dbReference type="AlphaFoldDB" id="G7E3U5"/>
<gene>
    <name evidence="4" type="primary">Mo04183</name>
    <name evidence="4" type="ORF">E5Q_04183</name>
</gene>
<dbReference type="OrthoDB" id="2128042at2759"/>
<feature type="transmembrane region" description="Helical" evidence="3">
    <location>
        <begin position="88"/>
        <end position="106"/>
    </location>
</feature>
<evidence type="ECO:0000313" key="4">
    <source>
        <dbReference type="EMBL" id="GAA97505.1"/>
    </source>
</evidence>
<keyword evidence="3" id="KW-0812">Transmembrane</keyword>
<dbReference type="HOGENOM" id="CLU_028299_1_0_1"/>
<dbReference type="eggNOG" id="ENOG502QVFG">
    <property type="taxonomic scope" value="Eukaryota"/>
</dbReference>
<dbReference type="Proteomes" id="UP000009131">
    <property type="component" value="Unassembled WGS sequence"/>
</dbReference>
<protein>
    <recommendedName>
        <fullName evidence="6">Vacuole protein</fullName>
    </recommendedName>
</protein>
<feature type="coiled-coil region" evidence="1">
    <location>
        <begin position="266"/>
        <end position="293"/>
    </location>
</feature>
<comment type="caution">
    <text evidence="4">The sequence shown here is derived from an EMBL/GenBank/DDBJ whole genome shotgun (WGS) entry which is preliminary data.</text>
</comment>
<accession>G7E3U5</accession>
<dbReference type="PANTHER" id="PTHR36424:SF1">
    <property type="entry name" value="LOW AFFINITY K(+) TRANSPORTER 1-RELATED"/>
    <property type="match status" value="1"/>
</dbReference>
<reference evidence="4 5" key="1">
    <citation type="journal article" date="2011" name="J. Gen. Appl. Microbiol.">
        <title>Draft genome sequencing of the enigmatic basidiomycete Mixia osmundae.</title>
        <authorList>
            <person name="Nishida H."/>
            <person name="Nagatsuka Y."/>
            <person name="Sugiyama J."/>
        </authorList>
    </citation>
    <scope>NUCLEOTIDE SEQUENCE [LARGE SCALE GENOMIC DNA]</scope>
    <source>
        <strain evidence="5">CBS 9802 / IAM 14324 / JCM 22182 / KY 12970</strain>
    </source>
</reference>
<dbReference type="RefSeq" id="XP_014570598.1">
    <property type="nucleotide sequence ID" value="XM_014715112.1"/>
</dbReference>
<keyword evidence="5" id="KW-1185">Reference proteome</keyword>